<keyword evidence="2" id="KW-0326">Glycosidase</keyword>
<dbReference type="InterPro" id="IPR001910">
    <property type="entry name" value="Inosine/uridine_hydrolase_dom"/>
</dbReference>
<sequence length="305" mass="33468">MRKIPLIIDTDPGIDDAVAISFAMFHPKVDLKLITTVAGNVSVDKTTENALKLVEFFGSDVPVARGCQEPLLKPLEDSSEIHGESGMDGFDFGTPTRKVIPEHAVEALRKTLLESKEPVTLMPIAALTNIALLFKLYPETKSKVKEIVLMGGSLSRGNTTTAAEFNIFTDPEAAAILFESGVKITMIGLDVTSRAVLMQKEVEQIKTMNRAGEMFAALFSHYRGGSMKTGLKMHDVCALAAIVEPELFDFADTFVEIETGKGPANGATVADLKMKYHRETNSTVALDVHVEKFREWFLEMLEQTK</sequence>
<keyword evidence="5" id="KW-1185">Reference proteome</keyword>
<evidence type="ECO:0000259" key="3">
    <source>
        <dbReference type="Pfam" id="PF01156"/>
    </source>
</evidence>
<evidence type="ECO:0000256" key="2">
    <source>
        <dbReference type="ARBA" id="ARBA00023295"/>
    </source>
</evidence>
<dbReference type="PANTHER" id="PTHR12304">
    <property type="entry name" value="INOSINE-URIDINE PREFERRING NUCLEOSIDE HYDROLASE"/>
    <property type="match status" value="1"/>
</dbReference>
<dbReference type="Proteomes" id="UP000257055">
    <property type="component" value="Unassembled WGS sequence"/>
</dbReference>
<protein>
    <submittedName>
        <fullName evidence="4">Nucleoside hydrolase</fullName>
    </submittedName>
</protein>
<dbReference type="AlphaFoldDB" id="A0A3D8TTR1"/>
<reference evidence="5" key="1">
    <citation type="submission" date="2015-04" db="EMBL/GenBank/DDBJ databases">
        <authorList>
            <person name="Schardt J."/>
            <person name="Mueller-Herbst S."/>
            <person name="Scherer S."/>
            <person name="Huptas C."/>
        </authorList>
    </citation>
    <scope>NUCLEOTIDE SEQUENCE [LARGE SCALE GENOMIC DNA]</scope>
    <source>
        <strain evidence="5">Kiel-L1</strain>
    </source>
</reference>
<evidence type="ECO:0000256" key="1">
    <source>
        <dbReference type="ARBA" id="ARBA00022801"/>
    </source>
</evidence>
<dbReference type="SUPFAM" id="SSF53590">
    <property type="entry name" value="Nucleoside hydrolase"/>
    <property type="match status" value="1"/>
</dbReference>
<evidence type="ECO:0000313" key="5">
    <source>
        <dbReference type="Proteomes" id="UP000257055"/>
    </source>
</evidence>
<dbReference type="Pfam" id="PF01156">
    <property type="entry name" value="IU_nuc_hydro"/>
    <property type="match status" value="1"/>
</dbReference>
<dbReference type="GO" id="GO:0005829">
    <property type="term" value="C:cytosol"/>
    <property type="evidence" value="ECO:0007669"/>
    <property type="project" value="TreeGrafter"/>
</dbReference>
<dbReference type="Gene3D" id="3.90.245.10">
    <property type="entry name" value="Ribonucleoside hydrolase-like"/>
    <property type="match status" value="1"/>
</dbReference>
<dbReference type="GO" id="GO:0045437">
    <property type="term" value="F:uridine nucleosidase activity"/>
    <property type="evidence" value="ECO:0007669"/>
    <property type="project" value="UniProtKB-ARBA"/>
</dbReference>
<dbReference type="RefSeq" id="WP_115751696.1">
    <property type="nucleotide sequence ID" value="NZ_LARY01000001.1"/>
</dbReference>
<organism evidence="4 5">
    <name type="scientific">Listeria kieliensis</name>
    <dbReference type="NCBI Taxonomy" id="1621700"/>
    <lineage>
        <taxon>Bacteria</taxon>
        <taxon>Bacillati</taxon>
        <taxon>Bacillota</taxon>
        <taxon>Bacilli</taxon>
        <taxon>Bacillales</taxon>
        <taxon>Listeriaceae</taxon>
        <taxon>Listeria</taxon>
    </lineage>
</organism>
<keyword evidence="1 4" id="KW-0378">Hydrolase</keyword>
<evidence type="ECO:0000313" key="4">
    <source>
        <dbReference type="EMBL" id="RDX02037.1"/>
    </source>
</evidence>
<dbReference type="GO" id="GO:0006152">
    <property type="term" value="P:purine nucleoside catabolic process"/>
    <property type="evidence" value="ECO:0007669"/>
    <property type="project" value="TreeGrafter"/>
</dbReference>
<dbReference type="CDD" id="cd02651">
    <property type="entry name" value="nuc_hydro_IU_UC_XIUA"/>
    <property type="match status" value="1"/>
</dbReference>
<accession>A0A3D8TTR1</accession>
<dbReference type="NCBIfam" id="NF008036">
    <property type="entry name" value="PRK10768.1"/>
    <property type="match status" value="1"/>
</dbReference>
<dbReference type="GO" id="GO:0008477">
    <property type="term" value="F:purine nucleosidase activity"/>
    <property type="evidence" value="ECO:0007669"/>
    <property type="project" value="TreeGrafter"/>
</dbReference>
<dbReference type="EMBL" id="LARY01000001">
    <property type="protein sequence ID" value="RDX02037.1"/>
    <property type="molecule type" value="Genomic_DNA"/>
</dbReference>
<dbReference type="InterPro" id="IPR023186">
    <property type="entry name" value="IUNH"/>
</dbReference>
<dbReference type="InterPro" id="IPR015910">
    <property type="entry name" value="I/U_nuclsd_hydro_CS"/>
</dbReference>
<name>A0A3D8TTR1_9LIST</name>
<proteinExistence type="predicted"/>
<dbReference type="InterPro" id="IPR036452">
    <property type="entry name" value="Ribo_hydro-like"/>
</dbReference>
<dbReference type="PANTHER" id="PTHR12304:SF15">
    <property type="entry name" value="NON-SPECIFIC RIBONUCLEOSIDE HYDROLASE RIHC"/>
    <property type="match status" value="1"/>
</dbReference>
<dbReference type="PROSITE" id="PS01247">
    <property type="entry name" value="IUNH"/>
    <property type="match status" value="1"/>
</dbReference>
<feature type="domain" description="Inosine/uridine-preferring nucleoside hydrolase" evidence="3">
    <location>
        <begin position="6"/>
        <end position="295"/>
    </location>
</feature>
<comment type="caution">
    <text evidence="4">The sequence shown here is derived from an EMBL/GenBank/DDBJ whole genome shotgun (WGS) entry which is preliminary data.</text>
</comment>
<gene>
    <name evidence="4" type="ORF">UR08_00350</name>
</gene>